<accession>A0ABT7SRU8</accession>
<dbReference type="RefSeq" id="WP_289411778.1">
    <property type="nucleotide sequence ID" value="NZ_JAUCDY010000020.1"/>
</dbReference>
<keyword evidence="2" id="KW-1185">Reference proteome</keyword>
<dbReference type="EMBL" id="JAUCDY010000020">
    <property type="protein sequence ID" value="MDM7858927.1"/>
    <property type="molecule type" value="Genomic_DNA"/>
</dbReference>
<gene>
    <name evidence="1" type="ORF">QEZ41_11700</name>
</gene>
<proteinExistence type="predicted"/>
<dbReference type="InterPro" id="IPR030906">
    <property type="entry name" value="Surf_polysacc"/>
</dbReference>
<evidence type="ECO:0000313" key="1">
    <source>
        <dbReference type="EMBL" id="MDM7858927.1"/>
    </source>
</evidence>
<organism evidence="1 2">
    <name type="scientific">Thiopseudomonas acetoxidans</name>
    <dbReference type="NCBI Taxonomy" id="3041622"/>
    <lineage>
        <taxon>Bacteria</taxon>
        <taxon>Pseudomonadati</taxon>
        <taxon>Pseudomonadota</taxon>
        <taxon>Gammaproteobacteria</taxon>
        <taxon>Pseudomonadales</taxon>
        <taxon>Pseudomonadaceae</taxon>
        <taxon>Thiopseudomonas</taxon>
    </lineage>
</organism>
<name>A0ABT7SRU8_9GAMM</name>
<comment type="caution">
    <text evidence="1">The sequence shown here is derived from an EMBL/GenBank/DDBJ whole genome shotgun (WGS) entry which is preliminary data.</text>
</comment>
<protein>
    <recommendedName>
        <fullName evidence="3">Capsule polysaccharide biosynthesis</fullName>
    </recommendedName>
</protein>
<evidence type="ECO:0008006" key="3">
    <source>
        <dbReference type="Google" id="ProtNLM"/>
    </source>
</evidence>
<reference evidence="1 2" key="1">
    <citation type="submission" date="2023-06" db="EMBL/GenBank/DDBJ databases">
        <title>Thiopseudomonas sp. CY1220 draft genome sequence.</title>
        <authorList>
            <person name="Zhao G."/>
            <person name="An M."/>
        </authorList>
    </citation>
    <scope>NUCLEOTIDE SEQUENCE [LARGE SCALE GENOMIC DNA]</scope>
    <source>
        <strain evidence="1 2">CY1220</strain>
    </source>
</reference>
<sequence length="460" mass="52553">MNNSVFIPIEIMRREYISKLLLAVQLVMRGMPVIIGHKSPVLKLALNAAEPGVLFYKSSRGGGNEELFDALQKKGFLIVAQDEEAGIIFDDFSDFYTRRTSLSQINTLDMFFTWGEDDYKFLGSKFNSSKSSIVYNLGALRSCFWGDFGMRYYSKDIKHLKNRFGDYVLLVSNLATYNQFLNKKQSLEHLSQYESFDIKESDAQYLAEKKIFNQYLKLIKVLTEQLHKTVIIRPHPAESVDAWERSVKGINKAHVEKDGELLSWILGSEFIIQNNCTSAIEAACANIPVITYADEVNDLTILSYGKENIPNKISVHAFGINEFVAAVNDLALVWSEEKRKEKREAFLNKKLTNYGTMVPAEKIAERIIIYTGKPNPNGNVGIGKDTFMYDLYELYRCSRFRPKSIGVIMDINKRETLSKAKIKHDLKGLMEAMGIKVGIKTKRVAPNSFYIYPQEFFNEK</sequence>
<dbReference type="Proteomes" id="UP001241056">
    <property type="component" value="Unassembled WGS sequence"/>
</dbReference>
<evidence type="ECO:0000313" key="2">
    <source>
        <dbReference type="Proteomes" id="UP001241056"/>
    </source>
</evidence>
<dbReference type="NCBIfam" id="TIGR04396">
    <property type="entry name" value="surf_polysacc"/>
    <property type="match status" value="1"/>
</dbReference>